<dbReference type="RefSeq" id="WP_337319766.1">
    <property type="nucleotide sequence ID" value="NZ_JBBDGN010000007.1"/>
</dbReference>
<sequence>MERAEVVASLILSAHALARIAAQDAGNEAPSAQWRVLSILENSAPVRIGDLARAARTTQPGTTRLVGELERTGLVVRASDPQDSRATLVTITAQGRQALEDWRVELRTTLAPRFADVSDDDWLALERAADLLRTHSTERPTTGDSE</sequence>
<name>A0ABU8LKJ6_9MICO</name>
<dbReference type="PANTHER" id="PTHR39515:SF2">
    <property type="entry name" value="HTH-TYPE TRANSCRIPTIONAL REGULATOR RV0880"/>
    <property type="match status" value="1"/>
</dbReference>
<evidence type="ECO:0000313" key="3">
    <source>
        <dbReference type="Proteomes" id="UP001366085"/>
    </source>
</evidence>
<proteinExistence type="predicted"/>
<keyword evidence="3" id="KW-1185">Reference proteome</keyword>
<evidence type="ECO:0000259" key="1">
    <source>
        <dbReference type="PROSITE" id="PS50995"/>
    </source>
</evidence>
<dbReference type="Gene3D" id="1.10.10.10">
    <property type="entry name" value="Winged helix-like DNA-binding domain superfamily/Winged helix DNA-binding domain"/>
    <property type="match status" value="1"/>
</dbReference>
<dbReference type="SMART" id="SM00347">
    <property type="entry name" value="HTH_MARR"/>
    <property type="match status" value="1"/>
</dbReference>
<comment type="caution">
    <text evidence="2">The sequence shown here is derived from an EMBL/GenBank/DDBJ whole genome shotgun (WGS) entry which is preliminary data.</text>
</comment>
<reference evidence="2 3" key="1">
    <citation type="submission" date="2024-02" db="EMBL/GenBank/DDBJ databases">
        <authorList>
            <person name="Saticioglu I.B."/>
        </authorList>
    </citation>
    <scope>NUCLEOTIDE SEQUENCE [LARGE SCALE GENOMIC DNA]</scope>
    <source>
        <strain evidence="2 3">Mu-43</strain>
    </source>
</reference>
<evidence type="ECO:0000313" key="2">
    <source>
        <dbReference type="EMBL" id="MEJ1091858.1"/>
    </source>
</evidence>
<dbReference type="InterPro" id="IPR036390">
    <property type="entry name" value="WH_DNA-bd_sf"/>
</dbReference>
<dbReference type="PANTHER" id="PTHR39515">
    <property type="entry name" value="CONSERVED PROTEIN"/>
    <property type="match status" value="1"/>
</dbReference>
<dbReference type="EMBL" id="JBBDGN010000007">
    <property type="protein sequence ID" value="MEJ1091858.1"/>
    <property type="molecule type" value="Genomic_DNA"/>
</dbReference>
<accession>A0ABU8LKJ6</accession>
<dbReference type="InterPro" id="IPR000835">
    <property type="entry name" value="HTH_MarR-typ"/>
</dbReference>
<dbReference type="InterPro" id="IPR052526">
    <property type="entry name" value="HTH-type_Bedaq_tolerance"/>
</dbReference>
<gene>
    <name evidence="2" type="ORF">WDU93_09130</name>
</gene>
<organism evidence="2 3">
    <name type="scientific">Microbacterium istanbulense</name>
    <dbReference type="NCBI Taxonomy" id="3122049"/>
    <lineage>
        <taxon>Bacteria</taxon>
        <taxon>Bacillati</taxon>
        <taxon>Actinomycetota</taxon>
        <taxon>Actinomycetes</taxon>
        <taxon>Micrococcales</taxon>
        <taxon>Microbacteriaceae</taxon>
        <taxon>Microbacterium</taxon>
    </lineage>
</organism>
<protein>
    <submittedName>
        <fullName evidence="2">MarR family transcriptional regulator</fullName>
    </submittedName>
</protein>
<feature type="domain" description="HTH marR-type" evidence="1">
    <location>
        <begin position="3"/>
        <end position="137"/>
    </location>
</feature>
<dbReference type="InterPro" id="IPR036388">
    <property type="entry name" value="WH-like_DNA-bd_sf"/>
</dbReference>
<dbReference type="Pfam" id="PF12802">
    <property type="entry name" value="MarR_2"/>
    <property type="match status" value="1"/>
</dbReference>
<dbReference type="SUPFAM" id="SSF46785">
    <property type="entry name" value="Winged helix' DNA-binding domain"/>
    <property type="match status" value="1"/>
</dbReference>
<dbReference type="Proteomes" id="UP001366085">
    <property type="component" value="Unassembled WGS sequence"/>
</dbReference>
<dbReference type="PROSITE" id="PS50995">
    <property type="entry name" value="HTH_MARR_2"/>
    <property type="match status" value="1"/>
</dbReference>